<sequence>MHYEHLIQVTDPADPRIDPMDRDALWRGLLARVYAPERFPFGPDDCRTQALDGSTRPEDATRLRRELHYGELRLVDEVTIQSGVSLVFQPERREGMPAIVLSLRLEEPQPGLLCLRFIYLSPAETDDPETDGLRQQAWLAADRDMVRTLRTWQAQGRL</sequence>
<proteinExistence type="predicted"/>
<comment type="caution">
    <text evidence="1">The sequence shown here is derived from an EMBL/GenBank/DDBJ whole genome shotgun (WGS) entry which is preliminary data.</text>
</comment>
<dbReference type="SUPFAM" id="SSF55961">
    <property type="entry name" value="Bet v1-like"/>
    <property type="match status" value="1"/>
</dbReference>
<keyword evidence="2" id="KW-1185">Reference proteome</keyword>
<evidence type="ECO:0000313" key="1">
    <source>
        <dbReference type="EMBL" id="MBB1162583.1"/>
    </source>
</evidence>
<reference evidence="1 2" key="1">
    <citation type="submission" date="2020-08" db="EMBL/GenBank/DDBJ databases">
        <title>Aquariorum lacteus gen. nov., sp. nov., a new member of the family Comamonadaceae, isolated from freshwater aquarium.</title>
        <authorList>
            <person name="Chun S.-J."/>
        </authorList>
    </citation>
    <scope>NUCLEOTIDE SEQUENCE [LARGE SCALE GENOMIC DNA]</scope>
    <source>
        <strain evidence="1 2">SJAQ100</strain>
    </source>
</reference>
<name>A0A839HKI4_9BURK</name>
<gene>
    <name evidence="1" type="ORF">H4F90_11400</name>
</gene>
<dbReference type="RefSeq" id="WP_182664671.1">
    <property type="nucleotide sequence ID" value="NZ_JACIVI010000004.1"/>
</dbReference>
<protein>
    <submittedName>
        <fullName evidence="1">DUF1857 family protein</fullName>
    </submittedName>
</protein>
<dbReference type="EMBL" id="JACIVI010000004">
    <property type="protein sequence ID" value="MBB1162583.1"/>
    <property type="molecule type" value="Genomic_DNA"/>
</dbReference>
<dbReference type="AlphaFoldDB" id="A0A839HKI4"/>
<dbReference type="InterPro" id="IPR015075">
    <property type="entry name" value="AtaL"/>
</dbReference>
<dbReference type="Pfam" id="PF08982">
    <property type="entry name" value="AtaL"/>
    <property type="match status" value="1"/>
</dbReference>
<evidence type="ECO:0000313" key="2">
    <source>
        <dbReference type="Proteomes" id="UP000586093"/>
    </source>
</evidence>
<organism evidence="1 2">
    <name type="scientific">Aquariibacter albus</name>
    <dbReference type="NCBI Taxonomy" id="2759899"/>
    <lineage>
        <taxon>Bacteria</taxon>
        <taxon>Pseudomonadati</taxon>
        <taxon>Pseudomonadota</taxon>
        <taxon>Betaproteobacteria</taxon>
        <taxon>Burkholderiales</taxon>
        <taxon>Sphaerotilaceae</taxon>
        <taxon>Aquariibacter</taxon>
    </lineage>
</organism>
<dbReference type="Proteomes" id="UP000586093">
    <property type="component" value="Unassembled WGS sequence"/>
</dbReference>
<dbReference type="Gene3D" id="3.30.530.20">
    <property type="match status" value="1"/>
</dbReference>
<dbReference type="InterPro" id="IPR023393">
    <property type="entry name" value="START-like_dom_sf"/>
</dbReference>
<accession>A0A839HKI4</accession>